<reference evidence="1" key="1">
    <citation type="submission" date="2020-03" db="EMBL/GenBank/DDBJ databases">
        <title>The deep terrestrial virosphere.</title>
        <authorList>
            <person name="Holmfeldt K."/>
            <person name="Nilsson E."/>
            <person name="Simone D."/>
            <person name="Lopez-Fernandez M."/>
            <person name="Wu X."/>
            <person name="de Brujin I."/>
            <person name="Lundin D."/>
            <person name="Andersson A."/>
            <person name="Bertilsson S."/>
            <person name="Dopson M."/>
        </authorList>
    </citation>
    <scope>NUCLEOTIDE SEQUENCE</scope>
    <source>
        <strain evidence="1">TM448A03072</strain>
    </source>
</reference>
<accession>A0A6H1ZZI1</accession>
<dbReference type="EMBL" id="MT144378">
    <property type="protein sequence ID" value="QJA52918.1"/>
    <property type="molecule type" value="Genomic_DNA"/>
</dbReference>
<gene>
    <name evidence="1" type="ORF">TM448A03072_0008</name>
</gene>
<dbReference type="AlphaFoldDB" id="A0A6H1ZZI1"/>
<name>A0A6H1ZZI1_9ZZZZ</name>
<protein>
    <submittedName>
        <fullName evidence="1">Uncharacterized protein</fullName>
    </submittedName>
</protein>
<proteinExistence type="predicted"/>
<sequence>MQNYNIKVTETYVYDISIKADNKNDALQKVKNIYNNAESGIFVADATTIENTKFTTYKE</sequence>
<organism evidence="1">
    <name type="scientific">viral metagenome</name>
    <dbReference type="NCBI Taxonomy" id="1070528"/>
    <lineage>
        <taxon>unclassified sequences</taxon>
        <taxon>metagenomes</taxon>
        <taxon>organismal metagenomes</taxon>
    </lineage>
</organism>
<evidence type="ECO:0000313" key="1">
    <source>
        <dbReference type="EMBL" id="QJA52918.1"/>
    </source>
</evidence>